<dbReference type="PIRSF" id="PIRSF000948">
    <property type="entry name" value="Sphingomy_PDE"/>
    <property type="match status" value="1"/>
</dbReference>
<evidence type="ECO:0000256" key="7">
    <source>
        <dbReference type="ARBA" id="ARBA00022833"/>
    </source>
</evidence>
<evidence type="ECO:0000256" key="10">
    <source>
        <dbReference type="ARBA" id="ARBA00023295"/>
    </source>
</evidence>
<dbReference type="SMART" id="SM00741">
    <property type="entry name" value="SapB"/>
    <property type="match status" value="1"/>
</dbReference>
<dbReference type="Gene3D" id="1.10.225.10">
    <property type="entry name" value="Saposin-like"/>
    <property type="match status" value="1"/>
</dbReference>
<dbReference type="PANTHER" id="PTHR10340">
    <property type="entry name" value="SPHINGOMYELIN PHOSPHODIESTERASE"/>
    <property type="match status" value="1"/>
</dbReference>
<dbReference type="GO" id="GO:0061750">
    <property type="term" value="F:acid sphingomyelin phosphodiesterase activity"/>
    <property type="evidence" value="ECO:0007669"/>
    <property type="project" value="TreeGrafter"/>
</dbReference>
<keyword evidence="3" id="KW-0964">Secreted</keyword>
<protein>
    <recommendedName>
        <fullName evidence="12">Sphingomyelin phosphodiesterase</fullName>
        <ecNumber evidence="12">3.1.4.12</ecNumber>
    </recommendedName>
</protein>
<evidence type="ECO:0000313" key="18">
    <source>
        <dbReference type="Proteomes" id="UP001353858"/>
    </source>
</evidence>
<evidence type="ECO:0000256" key="5">
    <source>
        <dbReference type="ARBA" id="ARBA00022729"/>
    </source>
</evidence>
<keyword evidence="5 15" id="KW-0732">Signal</keyword>
<dbReference type="GO" id="GO:0016798">
    <property type="term" value="F:hydrolase activity, acting on glycosyl bonds"/>
    <property type="evidence" value="ECO:0007669"/>
    <property type="project" value="UniProtKB-KW"/>
</dbReference>
<evidence type="ECO:0000256" key="15">
    <source>
        <dbReference type="SAM" id="SignalP"/>
    </source>
</evidence>
<comment type="caution">
    <text evidence="17">The sequence shown here is derived from an EMBL/GenBank/DDBJ whole genome shotgun (WGS) entry which is preliminary data.</text>
</comment>
<dbReference type="EC" id="3.1.4.12" evidence="12"/>
<dbReference type="InterPro" id="IPR041805">
    <property type="entry name" value="ASMase/PPN1_MPP"/>
</dbReference>
<comment type="cofactor">
    <cofactor evidence="13">
        <name>Zn(2+)</name>
        <dbReference type="ChEBI" id="CHEBI:29105"/>
    </cofactor>
    <text evidence="13">Binds 2 Zn(2+) ions per subunit.</text>
</comment>
<comment type="similarity">
    <text evidence="2 12">Belongs to the acid sphingomyelinase family.</text>
</comment>
<feature type="domain" description="Saposin B-type" evidence="16">
    <location>
        <begin position="87"/>
        <end position="171"/>
    </location>
</feature>
<evidence type="ECO:0000313" key="17">
    <source>
        <dbReference type="EMBL" id="KAK4887019.1"/>
    </source>
</evidence>
<dbReference type="InterPro" id="IPR011160">
    <property type="entry name" value="Sphingomy_PDE"/>
</dbReference>
<dbReference type="InterPro" id="IPR004843">
    <property type="entry name" value="Calcineurin-like_PHP"/>
</dbReference>
<keyword evidence="9" id="KW-0325">Glycoprotein</keyword>
<dbReference type="CDD" id="cd00842">
    <property type="entry name" value="MPP_ASMase"/>
    <property type="match status" value="1"/>
</dbReference>
<name>A0AAN7PI41_9COLE</name>
<feature type="disulfide bond" evidence="14">
    <location>
        <begin position="122"/>
        <end position="133"/>
    </location>
</feature>
<dbReference type="GO" id="GO:0006685">
    <property type="term" value="P:sphingomyelin catabolic process"/>
    <property type="evidence" value="ECO:0007669"/>
    <property type="project" value="UniProtKB-UniRule"/>
</dbReference>
<feature type="disulfide bond" evidence="14">
    <location>
        <begin position="223"/>
        <end position="228"/>
    </location>
</feature>
<organism evidence="17 18">
    <name type="scientific">Aquatica leii</name>
    <dbReference type="NCBI Taxonomy" id="1421715"/>
    <lineage>
        <taxon>Eukaryota</taxon>
        <taxon>Metazoa</taxon>
        <taxon>Ecdysozoa</taxon>
        <taxon>Arthropoda</taxon>
        <taxon>Hexapoda</taxon>
        <taxon>Insecta</taxon>
        <taxon>Pterygota</taxon>
        <taxon>Neoptera</taxon>
        <taxon>Endopterygota</taxon>
        <taxon>Coleoptera</taxon>
        <taxon>Polyphaga</taxon>
        <taxon>Elateriformia</taxon>
        <taxon>Elateroidea</taxon>
        <taxon>Lampyridae</taxon>
        <taxon>Luciolinae</taxon>
        <taxon>Aquatica</taxon>
    </lineage>
</organism>
<comment type="function">
    <text evidence="12">Converts sphingomyelin to ceramide.</text>
</comment>
<feature type="binding site" evidence="13">
    <location>
        <position position="322"/>
    </location>
    <ligand>
        <name>Zn(2+)</name>
        <dbReference type="ChEBI" id="CHEBI:29105"/>
        <label>2</label>
    </ligand>
</feature>
<evidence type="ECO:0000256" key="4">
    <source>
        <dbReference type="ARBA" id="ARBA00022723"/>
    </source>
</evidence>
<dbReference type="Gene3D" id="3.60.21.10">
    <property type="match status" value="1"/>
</dbReference>
<feature type="chain" id="PRO_5042899204" description="Sphingomyelin phosphodiesterase" evidence="15">
    <location>
        <begin position="18"/>
        <end position="625"/>
    </location>
</feature>
<evidence type="ECO:0000256" key="2">
    <source>
        <dbReference type="ARBA" id="ARBA00008234"/>
    </source>
</evidence>
<reference evidence="18" key="1">
    <citation type="submission" date="2023-01" db="EMBL/GenBank/DDBJ databases">
        <title>Key to firefly adult light organ development and bioluminescence: homeobox transcription factors regulate luciferase expression and transportation to peroxisome.</title>
        <authorList>
            <person name="Fu X."/>
        </authorList>
    </citation>
    <scope>NUCLEOTIDE SEQUENCE [LARGE SCALE GENOMIC DNA]</scope>
</reference>
<dbReference type="SUPFAM" id="SSF56300">
    <property type="entry name" value="Metallo-dependent phosphatases"/>
    <property type="match status" value="1"/>
</dbReference>
<evidence type="ECO:0000256" key="8">
    <source>
        <dbReference type="ARBA" id="ARBA00023157"/>
    </source>
</evidence>
<dbReference type="InterPro" id="IPR045473">
    <property type="entry name" value="ASM_C"/>
</dbReference>
<dbReference type="GO" id="GO:0046513">
    <property type="term" value="P:ceramide biosynthetic process"/>
    <property type="evidence" value="ECO:0007669"/>
    <property type="project" value="UniProtKB-ARBA"/>
</dbReference>
<feature type="binding site" evidence="13">
    <location>
        <position position="464"/>
    </location>
    <ligand>
        <name>Zn(2+)</name>
        <dbReference type="ChEBI" id="CHEBI:29105"/>
        <label>2</label>
    </ligand>
</feature>
<dbReference type="GO" id="GO:0046872">
    <property type="term" value="F:metal ion binding"/>
    <property type="evidence" value="ECO:0007669"/>
    <property type="project" value="UniProtKB-KW"/>
</dbReference>
<feature type="disulfide bond" evidence="14">
    <location>
        <begin position="91"/>
        <end position="167"/>
    </location>
</feature>
<dbReference type="Proteomes" id="UP001353858">
    <property type="component" value="Unassembled WGS sequence"/>
</dbReference>
<evidence type="ECO:0000259" key="16">
    <source>
        <dbReference type="PROSITE" id="PS50015"/>
    </source>
</evidence>
<keyword evidence="8 14" id="KW-1015">Disulfide bond</keyword>
<keyword evidence="6 12" id="KW-0378">Hydrolase</keyword>
<sequence length="625" mass="73019">MTWYLVFLLFNYVYIECTPIKLNFVDDWNPRIDSNKNAILNTEIKLHKLPLPSQRQEKDDDLNPIHEFEEIEKWDNFTNYLGTSLRSVFPCTMCKLAVGLLQTAVKNNEPVELIKAKFVTTCVGFEIQNEIVCNGIFDVFSPDVLTALKMTKLGPREICGMFETEVCDDTVTEEHQWEINIPPLPPHKRKRTNPEPHKPSLKVLQISDTHLDLEYAEGSNANCDEPLCCRNYSSIRKKNGVFLPAGKWGMYNCDSPKVLIENMLQNIAKQHPDIDYIIWTGDLPPHDVWQQTKNGSLENLVESMTLLKNAFPQAIVLPCVGNHEGIPAGNFPPPWNNNKNYSIDWLYNELNKQWKQWLPASESNSILHGGFYSVLVRPGFRIISINTNYCHTYSWWLYVNSTDPAKELHWLIDQLLQAEHNKEKVHIIGHIPPGSEDCLKVWSRNYYEIVNRFFHIITAQFFGHSHADEFEVFYNPKNYSQPINVAYVAPSVTPFSGQNPAFRIYYVDGNHKNCTWEIVDHETWTMDLDNANSQLEKPPEWYMLYSARNAYDMPNLAPMEWNKLIYKMLRDDKLFNQYYKFYHRNSPFYRHYKNAQKLQMLCDLKSGKSQVRRDMCHDLEVLIRI</sequence>
<accession>A0AAN7PI41</accession>
<comment type="catalytic activity">
    <reaction evidence="11">
        <text>a sphingomyelin + H2O = phosphocholine + an N-acylsphing-4-enine + H(+)</text>
        <dbReference type="Rhea" id="RHEA:19253"/>
        <dbReference type="ChEBI" id="CHEBI:15377"/>
        <dbReference type="ChEBI" id="CHEBI:15378"/>
        <dbReference type="ChEBI" id="CHEBI:17636"/>
        <dbReference type="ChEBI" id="CHEBI:52639"/>
        <dbReference type="ChEBI" id="CHEBI:295975"/>
        <dbReference type="EC" id="3.1.4.12"/>
    </reaction>
    <physiologicalReaction direction="left-to-right" evidence="11">
        <dbReference type="Rhea" id="RHEA:19254"/>
    </physiologicalReaction>
</comment>
<keyword evidence="7 13" id="KW-0862">Zinc</keyword>
<gene>
    <name evidence="17" type="ORF">RN001_003290</name>
</gene>
<dbReference type="InterPro" id="IPR011001">
    <property type="entry name" value="Saposin-like"/>
</dbReference>
<evidence type="ECO:0000256" key="11">
    <source>
        <dbReference type="ARBA" id="ARBA00047268"/>
    </source>
</evidence>
<feature type="disulfide bond" evidence="14">
    <location>
        <begin position="602"/>
        <end position="616"/>
    </location>
</feature>
<dbReference type="PANTHER" id="PTHR10340:SF34">
    <property type="entry name" value="SPHINGOMYELIN PHOSPHODIESTERASE"/>
    <property type="match status" value="1"/>
</dbReference>
<dbReference type="AlphaFoldDB" id="A0AAN7PI41"/>
<keyword evidence="4 13" id="KW-0479">Metal-binding</keyword>
<dbReference type="GO" id="GO:0005615">
    <property type="term" value="C:extracellular space"/>
    <property type="evidence" value="ECO:0007669"/>
    <property type="project" value="TreeGrafter"/>
</dbReference>
<feature type="binding site" evidence="13">
    <location>
        <position position="208"/>
    </location>
    <ligand>
        <name>Zn(2+)</name>
        <dbReference type="ChEBI" id="CHEBI:29105"/>
        <label>1</label>
    </ligand>
</feature>
<feature type="binding site" evidence="13">
    <location>
        <position position="430"/>
    </location>
    <ligand>
        <name>Zn(2+)</name>
        <dbReference type="ChEBI" id="CHEBI:29105"/>
        <label>2</label>
    </ligand>
</feature>
<evidence type="ECO:0000256" key="9">
    <source>
        <dbReference type="ARBA" id="ARBA00023180"/>
    </source>
</evidence>
<dbReference type="EMBL" id="JARPUR010000001">
    <property type="protein sequence ID" value="KAK4887019.1"/>
    <property type="molecule type" value="Genomic_DNA"/>
</dbReference>
<feature type="disulfide bond" evidence="14">
    <location>
        <begin position="229"/>
        <end position="253"/>
    </location>
</feature>
<feature type="disulfide bond" evidence="14">
    <location>
        <begin position="390"/>
        <end position="438"/>
    </location>
</feature>
<comment type="subcellular location">
    <subcellularLocation>
        <location evidence="1">Secreted</location>
    </subcellularLocation>
</comment>
<dbReference type="GO" id="GO:0016020">
    <property type="term" value="C:membrane"/>
    <property type="evidence" value="ECO:0007669"/>
    <property type="project" value="GOC"/>
</dbReference>
<feature type="signal peptide" evidence="15">
    <location>
        <begin position="1"/>
        <end position="17"/>
    </location>
</feature>
<dbReference type="FunFam" id="3.60.21.10:FF:000077">
    <property type="entry name" value="Sphingomyelin phosphodiesterase"/>
    <property type="match status" value="1"/>
</dbReference>
<evidence type="ECO:0000256" key="13">
    <source>
        <dbReference type="PIRSR" id="PIRSR000948-1"/>
    </source>
</evidence>
<evidence type="ECO:0000256" key="3">
    <source>
        <dbReference type="ARBA" id="ARBA00022525"/>
    </source>
</evidence>
<dbReference type="SUPFAM" id="SSF47862">
    <property type="entry name" value="Saposin"/>
    <property type="match status" value="1"/>
</dbReference>
<feature type="binding site" evidence="13">
    <location>
        <position position="210"/>
    </location>
    <ligand>
        <name>Zn(2+)</name>
        <dbReference type="ChEBI" id="CHEBI:29105"/>
        <label>1</label>
    </ligand>
</feature>
<keyword evidence="10 12" id="KW-0326">Glycosidase</keyword>
<proteinExistence type="inferred from homology"/>
<feature type="binding site" evidence="13">
    <location>
        <position position="466"/>
    </location>
    <ligand>
        <name>Zn(2+)</name>
        <dbReference type="ChEBI" id="CHEBI:29105"/>
        <label>1</label>
    </ligand>
</feature>
<dbReference type="Pfam" id="PF19272">
    <property type="entry name" value="ASMase_C"/>
    <property type="match status" value="1"/>
</dbReference>
<feature type="binding site" evidence="13">
    <location>
        <position position="282"/>
    </location>
    <ligand>
        <name>Zn(2+)</name>
        <dbReference type="ChEBI" id="CHEBI:29105"/>
        <label>2</label>
    </ligand>
</feature>
<evidence type="ECO:0000256" key="6">
    <source>
        <dbReference type="ARBA" id="ARBA00022801"/>
    </source>
</evidence>
<dbReference type="InterPro" id="IPR008139">
    <property type="entry name" value="SaposinB_dom"/>
</dbReference>
<dbReference type="InterPro" id="IPR029052">
    <property type="entry name" value="Metallo-depent_PP-like"/>
</dbReference>
<dbReference type="Pfam" id="PF00149">
    <property type="entry name" value="Metallophos"/>
    <property type="match status" value="1"/>
</dbReference>
<evidence type="ECO:0000256" key="1">
    <source>
        <dbReference type="ARBA" id="ARBA00004613"/>
    </source>
</evidence>
<evidence type="ECO:0000256" key="14">
    <source>
        <dbReference type="PIRSR" id="PIRSR000948-2"/>
    </source>
</evidence>
<dbReference type="GO" id="GO:0005764">
    <property type="term" value="C:lysosome"/>
    <property type="evidence" value="ECO:0007669"/>
    <property type="project" value="TreeGrafter"/>
</dbReference>
<keyword evidence="18" id="KW-1185">Reference proteome</keyword>
<evidence type="ECO:0000256" key="12">
    <source>
        <dbReference type="PIRNR" id="PIRNR000948"/>
    </source>
</evidence>
<feature type="binding site" evidence="13">
    <location>
        <position position="282"/>
    </location>
    <ligand>
        <name>Zn(2+)</name>
        <dbReference type="ChEBI" id="CHEBI:29105"/>
        <label>1</label>
    </ligand>
</feature>
<feature type="disulfide bond" evidence="14">
    <location>
        <begin position="94"/>
        <end position="159"/>
    </location>
</feature>
<dbReference type="PROSITE" id="PS50015">
    <property type="entry name" value="SAP_B"/>
    <property type="match status" value="1"/>
</dbReference>